<evidence type="ECO:0000313" key="2">
    <source>
        <dbReference type="EMBL" id="SVB64061.1"/>
    </source>
</evidence>
<dbReference type="InterPro" id="IPR002575">
    <property type="entry name" value="Aminoglycoside_PTrfase"/>
</dbReference>
<feature type="domain" description="Aminoglycoside phosphotransferase" evidence="1">
    <location>
        <begin position="31"/>
        <end position="247"/>
    </location>
</feature>
<feature type="non-terminal residue" evidence="2">
    <location>
        <position position="291"/>
    </location>
</feature>
<dbReference type="InterPro" id="IPR011009">
    <property type="entry name" value="Kinase-like_dom_sf"/>
</dbReference>
<accession>A0A382FQ15</accession>
<dbReference type="Gene3D" id="3.90.1200.10">
    <property type="match status" value="1"/>
</dbReference>
<dbReference type="AlphaFoldDB" id="A0A382FQ15"/>
<evidence type="ECO:0000259" key="1">
    <source>
        <dbReference type="Pfam" id="PF01636"/>
    </source>
</evidence>
<organism evidence="2">
    <name type="scientific">marine metagenome</name>
    <dbReference type="NCBI Taxonomy" id="408172"/>
    <lineage>
        <taxon>unclassified sequences</taxon>
        <taxon>metagenomes</taxon>
        <taxon>ecological metagenomes</taxon>
    </lineage>
</organism>
<reference evidence="2" key="1">
    <citation type="submission" date="2018-05" db="EMBL/GenBank/DDBJ databases">
        <authorList>
            <person name="Lanie J.A."/>
            <person name="Ng W.-L."/>
            <person name="Kazmierczak K.M."/>
            <person name="Andrzejewski T.M."/>
            <person name="Davidsen T.M."/>
            <person name="Wayne K.J."/>
            <person name="Tettelin H."/>
            <person name="Glass J.I."/>
            <person name="Rusch D."/>
            <person name="Podicherti R."/>
            <person name="Tsui H.-C.T."/>
            <person name="Winkler M.E."/>
        </authorList>
    </citation>
    <scope>NUCLEOTIDE SEQUENCE</scope>
</reference>
<sequence>MISDALNIDLNLVRRLIASQFPSWSDLPITEVLPNGWDNRTFRLGDRMSIRLPSAERYAAQVDREHRWLPVLSDKLPLPIPTPLAIGKPDDNYPYKWSIYGWIDGDTAIPERIDNMPMFASALSEFLVALRSIDTSGAPGPGAGYRGGDLGIYNDQTRRAIEMMGAESNLDRELLTDIWDTALASKWNKPPVWIHGDVSSGNILVKDGTISAVIDFGSTAVGDPACDLSIAWTMFDEKSRDTFRNGMDLDEMTWTRGKGWTLWKALIILSGISETNTVEGERSRQTVDRIV</sequence>
<name>A0A382FQ15_9ZZZZ</name>
<dbReference type="CDD" id="cd05155">
    <property type="entry name" value="APH_ChoK_like_1"/>
    <property type="match status" value="1"/>
</dbReference>
<gene>
    <name evidence="2" type="ORF">METZ01_LOCUS216915</name>
</gene>
<protein>
    <recommendedName>
        <fullName evidence="1">Aminoglycoside phosphotransferase domain-containing protein</fullName>
    </recommendedName>
</protein>
<dbReference type="Pfam" id="PF01636">
    <property type="entry name" value="APH"/>
    <property type="match status" value="1"/>
</dbReference>
<dbReference type="Gene3D" id="3.30.200.20">
    <property type="entry name" value="Phosphorylase Kinase, domain 1"/>
    <property type="match status" value="1"/>
</dbReference>
<proteinExistence type="predicted"/>
<dbReference type="InterPro" id="IPR051678">
    <property type="entry name" value="AGP_Transferase"/>
</dbReference>
<dbReference type="PANTHER" id="PTHR21310">
    <property type="entry name" value="AMINOGLYCOSIDE PHOSPHOTRANSFERASE-RELATED-RELATED"/>
    <property type="match status" value="1"/>
</dbReference>
<dbReference type="SUPFAM" id="SSF56112">
    <property type="entry name" value="Protein kinase-like (PK-like)"/>
    <property type="match status" value="1"/>
</dbReference>
<dbReference type="EMBL" id="UINC01050742">
    <property type="protein sequence ID" value="SVB64061.1"/>
    <property type="molecule type" value="Genomic_DNA"/>
</dbReference>
<dbReference type="PANTHER" id="PTHR21310:SF42">
    <property type="entry name" value="BIFUNCTIONAL AAC_APH"/>
    <property type="match status" value="1"/>
</dbReference>